<reference evidence="6" key="2">
    <citation type="submission" date="2020-05" db="UniProtKB">
        <authorList>
            <consortium name="EnsemblMetazoa"/>
        </authorList>
    </citation>
    <scope>IDENTIFICATION</scope>
    <source>
        <strain evidence="6">IAEA</strain>
    </source>
</reference>
<evidence type="ECO:0000256" key="2">
    <source>
        <dbReference type="ARBA" id="ARBA00022441"/>
    </source>
</evidence>
<dbReference type="PANTHER" id="PTHR45632">
    <property type="entry name" value="LD33804P"/>
    <property type="match status" value="1"/>
</dbReference>
<name>A0A1A9ZKU9_GLOPL</name>
<evidence type="ECO:0000256" key="3">
    <source>
        <dbReference type="ARBA" id="ARBA00022737"/>
    </source>
</evidence>
<dbReference type="Pfam" id="PF01344">
    <property type="entry name" value="Kelch_1"/>
    <property type="match status" value="3"/>
</dbReference>
<dbReference type="InterPro" id="IPR011705">
    <property type="entry name" value="BACK"/>
</dbReference>
<sequence length="649" mass="75086">MPAEGIHHSVKQKAALTPPTRKLLEFFSHFTEHNPVGIKMIAGQFVEDKWKNCDYGNDFLHKLNQMRINQENCDFSLEVGGETLYVHRVAMAVTSPYFAAMFRNNTKEKAMGSMELEDNDATAVKAIIDYIYCGEITLTEENVQLVYLTADYFQIEWIKKKCVEFFKSKLNPTNCFQMRRFVGESIDLCKLTKLINVYCLLDKPPFEELYECSHNYILKHFDKLIHKEELLRLSFEEVGRQLNHKHMRVIDMHCFKAKSRSCFRVIEELVKDDRLAVAFEDNAFKAIMKWVKYDLEERKDYLAELISLIRFPFIRNEFLRDHVVNETLLKNDPHCNEFLSQLCTHRLTSVSKRSHDQTRNIPKNRNARFHVLLSGGEDVKTGWSQRKCRVFNVSNGKICSISDMVDRRNGNSVISLNDVVYSVGGYDEDVLESAEYYDQVSRKWIHIEPMNRGRVYFGICAHNSLIYAIGGAHLSSVESYNASTGKWYACPNTPVTYEWWCRATVVENSIYSLGRGTDGVTSCIRFDPREGGWYKLNEISGRPLNGFELFSYDRSLFFIEEKCARLDIRTNKWDSMLSMLSQRFYYSAAVIADDIYVFGGGLNVGSRVEHIKSVERYNMHNNEWTTVDTIEIESFGGAAALITGDFNLD</sequence>
<dbReference type="InterPro" id="IPR017096">
    <property type="entry name" value="BTB-kelch_protein"/>
</dbReference>
<evidence type="ECO:0000259" key="5">
    <source>
        <dbReference type="PROSITE" id="PS50097"/>
    </source>
</evidence>
<protein>
    <recommendedName>
        <fullName evidence="1">Kelch-like protein diablo</fullName>
    </recommendedName>
</protein>
<dbReference type="Gene3D" id="2.120.10.80">
    <property type="entry name" value="Kelch-type beta propeller"/>
    <property type="match status" value="2"/>
</dbReference>
<evidence type="ECO:0000256" key="4">
    <source>
        <dbReference type="ARBA" id="ARBA00043912"/>
    </source>
</evidence>
<dbReference type="PIRSF" id="PIRSF037037">
    <property type="entry name" value="Kelch-like_protein_gigaxonin"/>
    <property type="match status" value="1"/>
</dbReference>
<dbReference type="Proteomes" id="UP000092445">
    <property type="component" value="Unassembled WGS sequence"/>
</dbReference>
<dbReference type="EnsemblMetazoa" id="GPAI017834-RA">
    <property type="protein sequence ID" value="GPAI017834-PA"/>
    <property type="gene ID" value="GPAI017834"/>
</dbReference>
<evidence type="ECO:0000256" key="1">
    <source>
        <dbReference type="ARBA" id="ARBA00013699"/>
    </source>
</evidence>
<evidence type="ECO:0000313" key="7">
    <source>
        <dbReference type="Proteomes" id="UP000092445"/>
    </source>
</evidence>
<dbReference type="GO" id="GO:0016567">
    <property type="term" value="P:protein ubiquitination"/>
    <property type="evidence" value="ECO:0007669"/>
    <property type="project" value="UniProtKB-UniPathway"/>
</dbReference>
<dbReference type="VEuPathDB" id="VectorBase:GPAI017834"/>
<dbReference type="PANTHER" id="PTHR45632:SF30">
    <property type="entry name" value="BTB DOMAIN-CONTAINING PROTEIN"/>
    <property type="match status" value="1"/>
</dbReference>
<dbReference type="SMART" id="SM00612">
    <property type="entry name" value="Kelch"/>
    <property type="match status" value="4"/>
</dbReference>
<dbReference type="Gene3D" id="1.25.40.420">
    <property type="match status" value="2"/>
</dbReference>
<feature type="domain" description="BTB" evidence="5">
    <location>
        <begin position="73"/>
        <end position="140"/>
    </location>
</feature>
<dbReference type="InterPro" id="IPR006652">
    <property type="entry name" value="Kelch_1"/>
</dbReference>
<comment type="function">
    <text evidence="4">Probable substrate-specific adapter of an E3 ubiquitin-protein ligase complex which mediates the ubiquitination and subsequent proteasomal degradation of target proteins. May have a role in synapse differentiation and growth.</text>
</comment>
<dbReference type="UniPathway" id="UPA00143"/>
<dbReference type="AlphaFoldDB" id="A0A1A9ZKU9"/>
<dbReference type="InterPro" id="IPR015915">
    <property type="entry name" value="Kelch-typ_b-propeller"/>
</dbReference>
<dbReference type="InterPro" id="IPR011043">
    <property type="entry name" value="Gal_Oxase/kelch_b-propeller"/>
</dbReference>
<reference evidence="7" key="1">
    <citation type="submission" date="2014-03" db="EMBL/GenBank/DDBJ databases">
        <authorList>
            <person name="Aksoy S."/>
            <person name="Warren W."/>
            <person name="Wilson R.K."/>
        </authorList>
    </citation>
    <scope>NUCLEOTIDE SEQUENCE [LARGE SCALE GENOMIC DNA]</scope>
    <source>
        <strain evidence="7">IAEA</strain>
    </source>
</reference>
<dbReference type="PROSITE" id="PS50097">
    <property type="entry name" value="BTB"/>
    <property type="match status" value="1"/>
</dbReference>
<dbReference type="Pfam" id="PF00651">
    <property type="entry name" value="BTB"/>
    <property type="match status" value="1"/>
</dbReference>
<dbReference type="InterPro" id="IPR000210">
    <property type="entry name" value="BTB/POZ_dom"/>
</dbReference>
<dbReference type="InterPro" id="IPR011333">
    <property type="entry name" value="SKP1/BTB/POZ_sf"/>
</dbReference>
<dbReference type="SMART" id="SM00225">
    <property type="entry name" value="BTB"/>
    <property type="match status" value="1"/>
</dbReference>
<dbReference type="Gene3D" id="3.30.710.10">
    <property type="entry name" value="Potassium Channel Kv1.1, Chain A"/>
    <property type="match status" value="1"/>
</dbReference>
<dbReference type="STRING" id="7398.A0A1A9ZKU9"/>
<accession>A0A1A9ZKU9</accession>
<dbReference type="GO" id="GO:0003779">
    <property type="term" value="F:actin binding"/>
    <property type="evidence" value="ECO:0007669"/>
    <property type="project" value="UniProtKB-KW"/>
</dbReference>
<keyword evidence="2" id="KW-0880">Kelch repeat</keyword>
<keyword evidence="7" id="KW-1185">Reference proteome</keyword>
<dbReference type="SUPFAM" id="SSF50965">
    <property type="entry name" value="Galactose oxidase, central domain"/>
    <property type="match status" value="1"/>
</dbReference>
<organism evidence="6 7">
    <name type="scientific">Glossina pallidipes</name>
    <name type="common">Tsetse fly</name>
    <dbReference type="NCBI Taxonomy" id="7398"/>
    <lineage>
        <taxon>Eukaryota</taxon>
        <taxon>Metazoa</taxon>
        <taxon>Ecdysozoa</taxon>
        <taxon>Arthropoda</taxon>
        <taxon>Hexapoda</taxon>
        <taxon>Insecta</taxon>
        <taxon>Pterygota</taxon>
        <taxon>Neoptera</taxon>
        <taxon>Endopterygota</taxon>
        <taxon>Diptera</taxon>
        <taxon>Brachycera</taxon>
        <taxon>Muscomorpha</taxon>
        <taxon>Hippoboscoidea</taxon>
        <taxon>Glossinidae</taxon>
        <taxon>Glossina</taxon>
    </lineage>
</organism>
<dbReference type="Pfam" id="PF07707">
    <property type="entry name" value="BACK"/>
    <property type="match status" value="1"/>
</dbReference>
<proteinExistence type="predicted"/>
<dbReference type="SUPFAM" id="SSF54695">
    <property type="entry name" value="POZ domain"/>
    <property type="match status" value="1"/>
</dbReference>
<dbReference type="SMART" id="SM00875">
    <property type="entry name" value="BACK"/>
    <property type="match status" value="1"/>
</dbReference>
<keyword evidence="3" id="KW-0677">Repeat</keyword>
<evidence type="ECO:0000313" key="6">
    <source>
        <dbReference type="EnsemblMetazoa" id="GPAI017834-PA"/>
    </source>
</evidence>